<reference evidence="9 10" key="1">
    <citation type="submission" date="2015-12" db="EMBL/GenBank/DDBJ databases">
        <authorList>
            <person name="Shamseldin A."/>
            <person name="Moawad H."/>
            <person name="Abd El-Rahim W.M."/>
            <person name="Sadowsky M.J."/>
        </authorList>
    </citation>
    <scope>NUCLEOTIDE SEQUENCE [LARGE SCALE GENOMIC DNA]</scope>
    <source>
        <strain evidence="9 10">WF1</strain>
    </source>
</reference>
<dbReference type="FunFam" id="3.30.950.10:FF:000002">
    <property type="entry name" value="Ribosomal RNA small subunit methyltransferase I"/>
    <property type="match status" value="1"/>
</dbReference>
<dbReference type="PROSITE" id="PS01296">
    <property type="entry name" value="RSMI"/>
    <property type="match status" value="1"/>
</dbReference>
<keyword evidence="4 6" id="KW-0808">Transferase</keyword>
<comment type="similarity">
    <text evidence="6">Belongs to the methyltransferase superfamily. RsmI family.</text>
</comment>
<dbReference type="HAMAP" id="MF_01877">
    <property type="entry name" value="16SrRNA_methyltr_I"/>
    <property type="match status" value="1"/>
</dbReference>
<keyword evidence="5 6" id="KW-0949">S-adenosyl-L-methionine</keyword>
<evidence type="ECO:0000256" key="4">
    <source>
        <dbReference type="ARBA" id="ARBA00022679"/>
    </source>
</evidence>
<dbReference type="InterPro" id="IPR000878">
    <property type="entry name" value="4pyrrol_Mease"/>
</dbReference>
<evidence type="ECO:0000256" key="5">
    <source>
        <dbReference type="ARBA" id="ARBA00022691"/>
    </source>
</evidence>
<accession>A0A1V8M722</accession>
<evidence type="ECO:0000313" key="9">
    <source>
        <dbReference type="EMBL" id="OQK17349.1"/>
    </source>
</evidence>
<comment type="catalytic activity">
    <reaction evidence="6">
        <text>cytidine(1402) in 16S rRNA + S-adenosyl-L-methionine = 2'-O-methylcytidine(1402) in 16S rRNA + S-adenosyl-L-homocysteine + H(+)</text>
        <dbReference type="Rhea" id="RHEA:42924"/>
        <dbReference type="Rhea" id="RHEA-COMP:10285"/>
        <dbReference type="Rhea" id="RHEA-COMP:10286"/>
        <dbReference type="ChEBI" id="CHEBI:15378"/>
        <dbReference type="ChEBI" id="CHEBI:57856"/>
        <dbReference type="ChEBI" id="CHEBI:59789"/>
        <dbReference type="ChEBI" id="CHEBI:74495"/>
        <dbReference type="ChEBI" id="CHEBI:82748"/>
        <dbReference type="EC" id="2.1.1.198"/>
    </reaction>
</comment>
<comment type="caution">
    <text evidence="9">The sequence shown here is derived from an EMBL/GenBank/DDBJ whole genome shotgun (WGS) entry which is preliminary data.</text>
</comment>
<dbReference type="PANTHER" id="PTHR46111:SF1">
    <property type="entry name" value="RIBOSOMAL RNA SMALL SUBUNIT METHYLTRANSFERASE I"/>
    <property type="match status" value="1"/>
</dbReference>
<dbReference type="InterPro" id="IPR014776">
    <property type="entry name" value="4pyrrole_Mease_sub2"/>
</dbReference>
<comment type="function">
    <text evidence="6">Catalyzes the 2'-O-methylation of the ribose of cytidine 1402 (C1402) in 16S rRNA.</text>
</comment>
<evidence type="ECO:0000256" key="3">
    <source>
        <dbReference type="ARBA" id="ARBA00022603"/>
    </source>
</evidence>
<dbReference type="GO" id="GO:0005737">
    <property type="term" value="C:cytoplasm"/>
    <property type="evidence" value="ECO:0007669"/>
    <property type="project" value="UniProtKB-SubCell"/>
</dbReference>
<dbReference type="PIRSF" id="PIRSF005917">
    <property type="entry name" value="MTase_YraL"/>
    <property type="match status" value="1"/>
</dbReference>
<gene>
    <name evidence="6" type="primary">rsmI</name>
    <name evidence="9" type="ORF">AU255_05555</name>
</gene>
<keyword evidence="3 6" id="KW-0489">Methyltransferase</keyword>
<dbReference type="InterPro" id="IPR053910">
    <property type="entry name" value="RsmI_HTH"/>
</dbReference>
<dbReference type="FunFam" id="3.40.1010.10:FF:000007">
    <property type="entry name" value="Ribosomal RNA small subunit methyltransferase I"/>
    <property type="match status" value="1"/>
</dbReference>
<dbReference type="InterPro" id="IPR035996">
    <property type="entry name" value="4pyrrol_Methylase_sf"/>
</dbReference>
<evidence type="ECO:0000259" key="7">
    <source>
        <dbReference type="Pfam" id="PF00590"/>
    </source>
</evidence>
<dbReference type="GO" id="GO:0070677">
    <property type="term" value="F:rRNA (cytosine-2'-O-)-methyltransferase activity"/>
    <property type="evidence" value="ECO:0007669"/>
    <property type="project" value="UniProtKB-UniRule"/>
</dbReference>
<keyword evidence="2 6" id="KW-0698">rRNA processing</keyword>
<comment type="subcellular location">
    <subcellularLocation>
        <location evidence="6">Cytoplasm</location>
    </subcellularLocation>
</comment>
<dbReference type="OrthoDB" id="9809084at2"/>
<evidence type="ECO:0000259" key="8">
    <source>
        <dbReference type="Pfam" id="PF23016"/>
    </source>
</evidence>
<dbReference type="SUPFAM" id="SSF53790">
    <property type="entry name" value="Tetrapyrrole methylase"/>
    <property type="match status" value="1"/>
</dbReference>
<dbReference type="Gene3D" id="3.40.1010.10">
    <property type="entry name" value="Cobalt-precorrin-4 Transmethylase, Domain 1"/>
    <property type="match status" value="1"/>
</dbReference>
<dbReference type="Pfam" id="PF00590">
    <property type="entry name" value="TP_methylase"/>
    <property type="match status" value="1"/>
</dbReference>
<dbReference type="CDD" id="cd11648">
    <property type="entry name" value="RsmI"/>
    <property type="match status" value="1"/>
</dbReference>
<feature type="domain" description="Tetrapyrrole methylase" evidence="7">
    <location>
        <begin position="7"/>
        <end position="207"/>
    </location>
</feature>
<evidence type="ECO:0000256" key="2">
    <source>
        <dbReference type="ARBA" id="ARBA00022552"/>
    </source>
</evidence>
<dbReference type="Gene3D" id="3.30.950.10">
    <property type="entry name" value="Methyltransferase, Cobalt-precorrin-4 Transmethylase, Domain 2"/>
    <property type="match status" value="1"/>
</dbReference>
<evidence type="ECO:0000256" key="6">
    <source>
        <dbReference type="HAMAP-Rule" id="MF_01877"/>
    </source>
</evidence>
<dbReference type="InterPro" id="IPR018063">
    <property type="entry name" value="SAM_MeTrfase_RsmI_CS"/>
</dbReference>
<keyword evidence="10" id="KW-1185">Reference proteome</keyword>
<protein>
    <recommendedName>
        <fullName evidence="6">Ribosomal RNA small subunit methyltransferase I</fullName>
        <ecNumber evidence="6">2.1.1.198</ecNumber>
    </recommendedName>
    <alternativeName>
        <fullName evidence="6">16S rRNA 2'-O-ribose C1402 methyltransferase</fullName>
    </alternativeName>
    <alternativeName>
        <fullName evidence="6">rRNA (cytidine-2'-O-)-methyltransferase RsmI</fullName>
    </alternativeName>
</protein>
<evidence type="ECO:0000313" key="10">
    <source>
        <dbReference type="Proteomes" id="UP000191980"/>
    </source>
</evidence>
<dbReference type="InterPro" id="IPR008189">
    <property type="entry name" value="rRNA_ssu_MeTfrase_I"/>
</dbReference>
<proteinExistence type="inferred from homology"/>
<dbReference type="RefSeq" id="WP_080521962.1">
    <property type="nucleotide sequence ID" value="NZ_LPUF01000001.1"/>
</dbReference>
<dbReference type="Pfam" id="PF23016">
    <property type="entry name" value="RsmI_C"/>
    <property type="match status" value="1"/>
</dbReference>
<feature type="domain" description="RsmI HTH" evidence="8">
    <location>
        <begin position="238"/>
        <end position="280"/>
    </location>
</feature>
<dbReference type="EMBL" id="LPUF01000001">
    <property type="protein sequence ID" value="OQK17349.1"/>
    <property type="molecule type" value="Genomic_DNA"/>
</dbReference>
<dbReference type="STRING" id="1420851.AU255_05555"/>
<dbReference type="AlphaFoldDB" id="A0A1V8M722"/>
<dbReference type="PANTHER" id="PTHR46111">
    <property type="entry name" value="RIBOSOMAL RNA SMALL SUBUNIT METHYLTRANSFERASE I"/>
    <property type="match status" value="1"/>
</dbReference>
<dbReference type="InterPro" id="IPR014777">
    <property type="entry name" value="4pyrrole_Mease_sub1"/>
</dbReference>
<name>A0A1V8M722_9GAMM</name>
<evidence type="ECO:0000256" key="1">
    <source>
        <dbReference type="ARBA" id="ARBA00022490"/>
    </source>
</evidence>
<organism evidence="9 10">
    <name type="scientific">Methyloprofundus sedimenti</name>
    <dbReference type="NCBI Taxonomy" id="1420851"/>
    <lineage>
        <taxon>Bacteria</taxon>
        <taxon>Pseudomonadati</taxon>
        <taxon>Pseudomonadota</taxon>
        <taxon>Gammaproteobacteria</taxon>
        <taxon>Methylococcales</taxon>
        <taxon>Methylococcaceae</taxon>
        <taxon>Methyloprofundus</taxon>
    </lineage>
</organism>
<dbReference type="Proteomes" id="UP000191980">
    <property type="component" value="Unassembled WGS sequence"/>
</dbReference>
<dbReference type="EC" id="2.1.1.198" evidence="6"/>
<dbReference type="NCBIfam" id="TIGR00096">
    <property type="entry name" value="16S rRNA (cytidine(1402)-2'-O)-methyltransferase"/>
    <property type="match status" value="1"/>
</dbReference>
<keyword evidence="1 6" id="KW-0963">Cytoplasm</keyword>
<sequence>MPNQHGKLYVVATPIGNLADFSIRAIEILQQVDLICAEDTRHARTLLQHHGITTHCIALHQHNEQQKAESLIQQILQGTSIAIISDAGTPLISDPGMPVVALAQTAGIQVSPIPGACALIAALSASGLAVTQFSFLGFLPRTSSARISLFEEQKNNTATWVFYESCHRIDACLKDLASVLPADHDIAIAREITKLHETIIKTSIQEMLKLFAQDSNMQRGELVIMVSGSKIEKKPDSLSDQQLKTLQVLLTECSIKTAVRLAVEITGARKKLLYQTALELAEIQE</sequence>